<proteinExistence type="inferred from homology"/>
<evidence type="ECO:0000256" key="7">
    <source>
        <dbReference type="ARBA" id="ARBA00022958"/>
    </source>
</evidence>
<name>A0ABR4PG90_9HELO</name>
<evidence type="ECO:0000256" key="2">
    <source>
        <dbReference type="ARBA" id="ARBA00022723"/>
    </source>
</evidence>
<evidence type="ECO:0000313" key="11">
    <source>
        <dbReference type="EMBL" id="KAL3422353.1"/>
    </source>
</evidence>
<feature type="binding site" evidence="9">
    <location>
        <position position="164"/>
    </location>
    <ligand>
        <name>substrate</name>
    </ligand>
</feature>
<keyword evidence="1 9" id="KW-0808">Transferase</keyword>
<feature type="binding site" evidence="9">
    <location>
        <position position="292"/>
    </location>
    <ligand>
        <name>K(+)</name>
        <dbReference type="ChEBI" id="CHEBI:29103"/>
    </ligand>
</feature>
<keyword evidence="9" id="KW-0539">Nucleus</keyword>
<keyword evidence="8 9" id="KW-0119">Carbohydrate metabolism</keyword>
<evidence type="ECO:0000256" key="6">
    <source>
        <dbReference type="ARBA" id="ARBA00022842"/>
    </source>
</evidence>
<evidence type="ECO:0000256" key="8">
    <source>
        <dbReference type="ARBA" id="ARBA00023277"/>
    </source>
</evidence>
<dbReference type="SUPFAM" id="SSF53613">
    <property type="entry name" value="Ribokinase-like"/>
    <property type="match status" value="1"/>
</dbReference>
<comment type="subcellular location">
    <subcellularLocation>
        <location evidence="9">Cytoplasm</location>
    </subcellularLocation>
    <subcellularLocation>
        <location evidence="9">Nucleus</location>
    </subcellularLocation>
</comment>
<keyword evidence="6 9" id="KW-0460">Magnesium</keyword>
<keyword evidence="9" id="KW-0963">Cytoplasm</keyword>
<dbReference type="EC" id="2.7.1.15" evidence="9"/>
<sequence length="360" mass="38884">MGQQIDNADQVLSKARILVIGSLNLDFILTVQHHPASSDHVRANSEQRIPGGHGANQAVACARLSRNSSTDDGSSFGITVALEGAVGELDDFGDQICTMLTENWVDVSGVRRIPKTSTGYAHVNVDSSGGSRVTYLPAANDAVLPSMFPSLPSPKPDILLLQLEIPLTTVEYLVKLAHNDGVEVLLNAAPVEDDSHLPGCVYPLVDHIIVNEIHADTLTGIRKVPFSDRVNQAYMIYQHYLEACDHFHELGVRNVVITLGELGAVASCLDPDSQRHRRYCFDGAVTEDGVRDTTGGSDTFIGAYAVEIVRQRQLGQDQDIGKAVEWGIKAAGICVAYIGSSPGIPWRDQVAKLTYRNSSS</sequence>
<dbReference type="EMBL" id="JBFCZG010000005">
    <property type="protein sequence ID" value="KAL3422353.1"/>
    <property type="molecule type" value="Genomic_DNA"/>
</dbReference>
<evidence type="ECO:0000259" key="10">
    <source>
        <dbReference type="Pfam" id="PF00294"/>
    </source>
</evidence>
<keyword evidence="12" id="KW-1185">Reference proteome</keyword>
<evidence type="ECO:0000256" key="9">
    <source>
        <dbReference type="HAMAP-Rule" id="MF_03215"/>
    </source>
</evidence>
<dbReference type="PANTHER" id="PTHR10584:SF166">
    <property type="entry name" value="RIBOKINASE"/>
    <property type="match status" value="1"/>
</dbReference>
<dbReference type="InterPro" id="IPR011611">
    <property type="entry name" value="PfkB_dom"/>
</dbReference>
<keyword evidence="3 9" id="KW-0547">Nucleotide-binding</keyword>
<feature type="active site" description="Proton acceptor" evidence="9">
    <location>
        <position position="298"/>
    </location>
</feature>
<comment type="caution">
    <text evidence="9">Lacks conserved residue(s) required for the propagation of feature annotation.</text>
</comment>
<comment type="function">
    <text evidence="9">Catalyzes the phosphorylation of ribose at O-5 in a reaction requiring ATP and magnesium. The resulting D-ribose-5-phosphate can then be used either for sythesis of nucleotides, histidine, and tryptophan, or as a component of the pentose phosphate pathway.</text>
</comment>
<comment type="caution">
    <text evidence="11">The sequence shown here is derived from an EMBL/GenBank/DDBJ whole genome shotgun (WGS) entry which is preliminary data.</text>
</comment>
<dbReference type="CDD" id="cd01174">
    <property type="entry name" value="ribokinase"/>
    <property type="match status" value="1"/>
</dbReference>
<evidence type="ECO:0000256" key="3">
    <source>
        <dbReference type="ARBA" id="ARBA00022741"/>
    </source>
</evidence>
<keyword evidence="5 9" id="KW-0067">ATP-binding</keyword>
<comment type="pathway">
    <text evidence="9">Carbohydrate metabolism; D-ribose degradation; D-ribose 5-phosphate from beta-D-ribopyranose: step 2/2.</text>
</comment>
<feature type="binding site" evidence="9">
    <location>
        <position position="211"/>
    </location>
    <ligand>
        <name>ATP</name>
        <dbReference type="ChEBI" id="CHEBI:30616"/>
    </ligand>
</feature>
<organism evidence="11 12">
    <name type="scientific">Phlyctema vagabunda</name>
    <dbReference type="NCBI Taxonomy" id="108571"/>
    <lineage>
        <taxon>Eukaryota</taxon>
        <taxon>Fungi</taxon>
        <taxon>Dikarya</taxon>
        <taxon>Ascomycota</taxon>
        <taxon>Pezizomycotina</taxon>
        <taxon>Leotiomycetes</taxon>
        <taxon>Helotiales</taxon>
        <taxon>Dermateaceae</taxon>
        <taxon>Phlyctema</taxon>
    </lineage>
</organism>
<feature type="binding site" evidence="9">
    <location>
        <begin position="24"/>
        <end position="26"/>
    </location>
    <ligand>
        <name>substrate</name>
    </ligand>
</feature>
<feature type="binding site" evidence="9">
    <location>
        <position position="298"/>
    </location>
    <ligand>
        <name>substrate</name>
    </ligand>
</feature>
<evidence type="ECO:0000256" key="1">
    <source>
        <dbReference type="ARBA" id="ARBA00022679"/>
    </source>
</evidence>
<feature type="binding site" evidence="9">
    <location>
        <position position="337"/>
    </location>
    <ligand>
        <name>K(+)</name>
        <dbReference type="ChEBI" id="CHEBI:29103"/>
    </ligand>
</feature>
<dbReference type="InterPro" id="IPR002139">
    <property type="entry name" value="Ribo/fructo_kinase"/>
</dbReference>
<feature type="binding site" evidence="9">
    <location>
        <position position="334"/>
    </location>
    <ligand>
        <name>K(+)</name>
        <dbReference type="ChEBI" id="CHEBI:29103"/>
    </ligand>
</feature>
<keyword evidence="2 9" id="KW-0479">Metal-binding</keyword>
<dbReference type="Pfam" id="PF00294">
    <property type="entry name" value="PfkB"/>
    <property type="match status" value="1"/>
</dbReference>
<protein>
    <recommendedName>
        <fullName evidence="9">Ribokinase</fullName>
        <shortName evidence="9">RK</shortName>
        <ecNumber evidence="9">2.7.1.15</ecNumber>
    </recommendedName>
</protein>
<feature type="domain" description="Carbohydrate kinase PfkB" evidence="10">
    <location>
        <begin position="15"/>
        <end position="346"/>
    </location>
</feature>
<feature type="binding site" evidence="9">
    <location>
        <position position="294"/>
    </location>
    <ligand>
        <name>K(+)</name>
        <dbReference type="ChEBI" id="CHEBI:29103"/>
    </ligand>
</feature>
<keyword evidence="4 9" id="KW-0418">Kinase</keyword>
<evidence type="ECO:0000256" key="4">
    <source>
        <dbReference type="ARBA" id="ARBA00022777"/>
    </source>
</evidence>
<dbReference type="Proteomes" id="UP001629113">
    <property type="component" value="Unassembled WGS sequence"/>
</dbReference>
<evidence type="ECO:0000313" key="12">
    <source>
        <dbReference type="Proteomes" id="UP001629113"/>
    </source>
</evidence>
<feature type="binding site" evidence="9">
    <location>
        <position position="339"/>
    </location>
    <ligand>
        <name>K(+)</name>
        <dbReference type="ChEBI" id="CHEBI:29103"/>
    </ligand>
</feature>
<comment type="similarity">
    <text evidence="9">Belongs to the carbohydrate kinase PfkB family. Ribokinase subfamily.</text>
</comment>
<dbReference type="PRINTS" id="PR00990">
    <property type="entry name" value="RIBOKINASE"/>
</dbReference>
<dbReference type="PANTHER" id="PTHR10584">
    <property type="entry name" value="SUGAR KINASE"/>
    <property type="match status" value="1"/>
</dbReference>
<keyword evidence="7 9" id="KW-0630">Potassium</keyword>
<dbReference type="InterPro" id="IPR011877">
    <property type="entry name" value="Ribokinase"/>
</dbReference>
<gene>
    <name evidence="11" type="ORF">PVAG01_06509</name>
</gene>
<comment type="catalytic activity">
    <reaction evidence="9">
        <text>D-ribose + ATP = D-ribose 5-phosphate + ADP + H(+)</text>
        <dbReference type="Rhea" id="RHEA:13697"/>
        <dbReference type="ChEBI" id="CHEBI:15378"/>
        <dbReference type="ChEBI" id="CHEBI:30616"/>
        <dbReference type="ChEBI" id="CHEBI:47013"/>
        <dbReference type="ChEBI" id="CHEBI:78346"/>
        <dbReference type="ChEBI" id="CHEBI:456216"/>
        <dbReference type="EC" id="2.7.1.15"/>
    </reaction>
</comment>
<comment type="activity regulation">
    <text evidence="9">Activated by a monovalent cation that binds near, but not in, the active site. The most likely occupant of the site in vivo is potassium. Ion binding induces a conformational change that may alter substrate affinity.</text>
</comment>
<comment type="subunit">
    <text evidence="9">Homodimer.</text>
</comment>
<comment type="cofactor">
    <cofactor evidence="9">
        <name>Mg(2+)</name>
        <dbReference type="ChEBI" id="CHEBI:18420"/>
    </cofactor>
    <text evidence="9">Requires a divalent cation, most likely magnesium in vivo, as an electrophilic catalyst to aid phosphoryl group transfer. It is the chelate of the metal and the nucleotide that is the actual substrate.</text>
</comment>
<accession>A0ABR4PG90</accession>
<dbReference type="Gene3D" id="3.40.1190.20">
    <property type="match status" value="1"/>
</dbReference>
<dbReference type="InterPro" id="IPR029056">
    <property type="entry name" value="Ribokinase-like"/>
</dbReference>
<dbReference type="HAMAP" id="MF_01987">
    <property type="entry name" value="Ribokinase"/>
    <property type="match status" value="1"/>
</dbReference>
<evidence type="ECO:0000256" key="5">
    <source>
        <dbReference type="ARBA" id="ARBA00022840"/>
    </source>
</evidence>
<feature type="binding site" evidence="9">
    <location>
        <begin position="258"/>
        <end position="263"/>
    </location>
    <ligand>
        <name>ATP</name>
        <dbReference type="ChEBI" id="CHEBI:30616"/>
    </ligand>
</feature>
<reference evidence="11 12" key="1">
    <citation type="submission" date="2024-06" db="EMBL/GenBank/DDBJ databases">
        <title>Complete genome of Phlyctema vagabunda strain 19-DSS-EL-015.</title>
        <authorList>
            <person name="Fiorenzani C."/>
        </authorList>
    </citation>
    <scope>NUCLEOTIDE SEQUENCE [LARGE SCALE GENOMIC DNA]</scope>
    <source>
        <strain evidence="11 12">19-DSS-EL-015</strain>
    </source>
</reference>